<evidence type="ECO:0000313" key="3">
    <source>
        <dbReference type="EMBL" id="SEQ55069.1"/>
    </source>
</evidence>
<dbReference type="STRING" id="137733.SAMN05421767_10186"/>
<dbReference type="InterPro" id="IPR000683">
    <property type="entry name" value="Gfo/Idh/MocA-like_OxRdtase_N"/>
</dbReference>
<dbReference type="Pfam" id="PF22725">
    <property type="entry name" value="GFO_IDH_MocA_C3"/>
    <property type="match status" value="1"/>
</dbReference>
<reference evidence="3 4" key="1">
    <citation type="submission" date="2016-10" db="EMBL/GenBank/DDBJ databases">
        <authorList>
            <person name="de Groot N.N."/>
        </authorList>
    </citation>
    <scope>NUCLEOTIDE SEQUENCE [LARGE SCALE GENOMIC DNA]</scope>
    <source>
        <strain evidence="3 4">DSM 15827</strain>
    </source>
</reference>
<dbReference type="EMBL" id="FOGF01000001">
    <property type="protein sequence ID" value="SEQ55069.1"/>
    <property type="molecule type" value="Genomic_DNA"/>
</dbReference>
<dbReference type="Pfam" id="PF01408">
    <property type="entry name" value="GFO_IDH_MocA"/>
    <property type="match status" value="1"/>
</dbReference>
<dbReference type="SUPFAM" id="SSF51735">
    <property type="entry name" value="NAD(P)-binding Rossmann-fold domains"/>
    <property type="match status" value="1"/>
</dbReference>
<feature type="domain" description="Gfo/Idh/MocA-like oxidoreductase N-terminal" evidence="1">
    <location>
        <begin position="2"/>
        <end position="118"/>
    </location>
</feature>
<proteinExistence type="predicted"/>
<dbReference type="Proteomes" id="UP000198556">
    <property type="component" value="Unassembled WGS sequence"/>
</dbReference>
<name>A0A1H9GYB6_9LACT</name>
<dbReference type="SUPFAM" id="SSF55347">
    <property type="entry name" value="Glyceraldehyde-3-phosphate dehydrogenase-like, C-terminal domain"/>
    <property type="match status" value="1"/>
</dbReference>
<dbReference type="RefSeq" id="WP_089745514.1">
    <property type="nucleotide sequence ID" value="NZ_FOGF01000001.1"/>
</dbReference>
<dbReference type="PANTHER" id="PTHR43054:SF1">
    <property type="entry name" value="SCYLLO-INOSITOL 2-DEHYDROGENASE (NADP(+)) IOLU"/>
    <property type="match status" value="1"/>
</dbReference>
<protein>
    <submittedName>
        <fullName evidence="3">Predicted dehydrogenase</fullName>
    </submittedName>
</protein>
<evidence type="ECO:0000313" key="4">
    <source>
        <dbReference type="Proteomes" id="UP000198556"/>
    </source>
</evidence>
<dbReference type="PANTHER" id="PTHR43054">
    <property type="match status" value="1"/>
</dbReference>
<evidence type="ECO:0000259" key="1">
    <source>
        <dbReference type="Pfam" id="PF01408"/>
    </source>
</evidence>
<keyword evidence="4" id="KW-1185">Reference proteome</keyword>
<evidence type="ECO:0000259" key="2">
    <source>
        <dbReference type="Pfam" id="PF22725"/>
    </source>
</evidence>
<dbReference type="InterPro" id="IPR036291">
    <property type="entry name" value="NAD(P)-bd_dom_sf"/>
</dbReference>
<accession>A0A1H9GYB6</accession>
<dbReference type="OrthoDB" id="9815825at2"/>
<dbReference type="GO" id="GO:0000166">
    <property type="term" value="F:nucleotide binding"/>
    <property type="evidence" value="ECO:0007669"/>
    <property type="project" value="InterPro"/>
</dbReference>
<dbReference type="AlphaFoldDB" id="A0A1H9GYB6"/>
<dbReference type="Gene3D" id="3.30.360.10">
    <property type="entry name" value="Dihydrodipicolinate Reductase, domain 2"/>
    <property type="match status" value="1"/>
</dbReference>
<gene>
    <name evidence="3" type="ORF">SAMN05421767_10186</name>
</gene>
<organism evidence="3 4">
    <name type="scientific">Granulicatella balaenopterae</name>
    <dbReference type="NCBI Taxonomy" id="137733"/>
    <lineage>
        <taxon>Bacteria</taxon>
        <taxon>Bacillati</taxon>
        <taxon>Bacillota</taxon>
        <taxon>Bacilli</taxon>
        <taxon>Lactobacillales</taxon>
        <taxon>Carnobacteriaceae</taxon>
        <taxon>Granulicatella</taxon>
    </lineage>
</organism>
<sequence>MLRIAIMGTSWISKDFVAAVQLSELYQVEAVISRTQEKADQFAEEFAIPEALTYDSVDLHELAVDVVYLGTPNAIHFQQAKDCLKAKKHLIVEKPAFDNLAQWQEVHQLAKELGLFVFEAARHYHEDNFKIVKQWVDANQSAINGVNLSFAKYSSKYDRFLQGDIAPVFTKEYSGGALVDLGIYPLYASIAWFGEPQAVQYFAQMLPTGVDGNGVAILRYQDFDVTIHTGKNITSSQPCEIYAGKETLELNGINIISEIKLVQSGEVMRDLALPTAEHYLLDEVMYFAEVMMHPHDSLWLEEYQEWTSISQLVAKVSEQLRQTAGIKFTSEEGI</sequence>
<dbReference type="InterPro" id="IPR055170">
    <property type="entry name" value="GFO_IDH_MocA-like_dom"/>
</dbReference>
<dbReference type="Gene3D" id="3.40.50.720">
    <property type="entry name" value="NAD(P)-binding Rossmann-like Domain"/>
    <property type="match status" value="1"/>
</dbReference>
<feature type="domain" description="GFO/IDH/MocA-like oxidoreductase" evidence="2">
    <location>
        <begin position="168"/>
        <end position="248"/>
    </location>
</feature>